<keyword evidence="3" id="KW-1185">Reference proteome</keyword>
<feature type="transmembrane region" description="Helical" evidence="1">
    <location>
        <begin position="48"/>
        <end position="66"/>
    </location>
</feature>
<feature type="transmembrane region" description="Helical" evidence="1">
    <location>
        <begin position="7"/>
        <end position="28"/>
    </location>
</feature>
<proteinExistence type="predicted"/>
<dbReference type="AlphaFoldDB" id="A0A9X1FNE0"/>
<dbReference type="Proteomes" id="UP001138686">
    <property type="component" value="Unassembled WGS sequence"/>
</dbReference>
<comment type="caution">
    <text evidence="2">The sequence shown here is derived from an EMBL/GenBank/DDBJ whole genome shotgun (WGS) entry which is preliminary data.</text>
</comment>
<evidence type="ECO:0000313" key="3">
    <source>
        <dbReference type="Proteomes" id="UP001138686"/>
    </source>
</evidence>
<gene>
    <name evidence="2" type="ORF">KXJ69_01890</name>
</gene>
<protein>
    <submittedName>
        <fullName evidence="2">Uncharacterized protein</fullName>
    </submittedName>
</protein>
<evidence type="ECO:0000256" key="1">
    <source>
        <dbReference type="SAM" id="Phobius"/>
    </source>
</evidence>
<keyword evidence="1" id="KW-1133">Transmembrane helix</keyword>
<keyword evidence="1" id="KW-0812">Transmembrane</keyword>
<dbReference type="RefSeq" id="WP_219050718.1">
    <property type="nucleotide sequence ID" value="NZ_JAHWDP010000001.1"/>
</dbReference>
<sequence>MKKEIFIGFLVGIISNTLGVIVCTFIVAQLKNQEFVHTFNLYLNSQNLWMLLTLGALPNLAAFFGFLKINREYRARGVLLATFVTAITAYLIYFL</sequence>
<organism evidence="2 3">
    <name type="scientific">Halomarinibacterium sedimenti</name>
    <dbReference type="NCBI Taxonomy" id="2857106"/>
    <lineage>
        <taxon>Bacteria</taxon>
        <taxon>Pseudomonadati</taxon>
        <taxon>Bacteroidota</taxon>
        <taxon>Flavobacteriia</taxon>
        <taxon>Flavobacteriales</taxon>
        <taxon>Flavobacteriaceae</taxon>
        <taxon>Halomarinibacterium</taxon>
    </lineage>
</organism>
<accession>A0A9X1FNE0</accession>
<keyword evidence="1" id="KW-0472">Membrane</keyword>
<name>A0A9X1FNE0_9FLAO</name>
<evidence type="ECO:0000313" key="2">
    <source>
        <dbReference type="EMBL" id="MBW2936837.1"/>
    </source>
</evidence>
<dbReference type="EMBL" id="JAHWDP010000001">
    <property type="protein sequence ID" value="MBW2936837.1"/>
    <property type="molecule type" value="Genomic_DNA"/>
</dbReference>
<reference evidence="2" key="1">
    <citation type="submission" date="2021-07" db="EMBL/GenBank/DDBJ databases">
        <title>Aureisphaera sp. CAU 1614 isolated from sea sediment.</title>
        <authorList>
            <person name="Kim W."/>
        </authorList>
    </citation>
    <scope>NUCLEOTIDE SEQUENCE</scope>
    <source>
        <strain evidence="2">CAU 1614</strain>
    </source>
</reference>
<feature type="transmembrane region" description="Helical" evidence="1">
    <location>
        <begin position="78"/>
        <end position="94"/>
    </location>
</feature>